<evidence type="ECO:0000313" key="2">
    <source>
        <dbReference type="Proteomes" id="UP000032900"/>
    </source>
</evidence>
<name>A0A0E9LWS2_9BACT</name>
<comment type="caution">
    <text evidence="1">The sequence shown here is derived from an EMBL/GenBank/DDBJ whole genome shotgun (WGS) entry which is preliminary data.</text>
</comment>
<proteinExistence type="predicted"/>
<dbReference type="PROSITE" id="PS51257">
    <property type="entry name" value="PROKAR_LIPOPROTEIN"/>
    <property type="match status" value="1"/>
</dbReference>
<dbReference type="AlphaFoldDB" id="A0A0E9LWS2"/>
<gene>
    <name evidence="1" type="ORF">JCM15548_11772</name>
</gene>
<dbReference type="STRING" id="1236989.JCM15548_11772"/>
<accession>A0A0E9LWS2</accession>
<dbReference type="EMBL" id="BAZW01000010">
    <property type="protein sequence ID" value="GAO29571.1"/>
    <property type="molecule type" value="Genomic_DNA"/>
</dbReference>
<evidence type="ECO:0000313" key="1">
    <source>
        <dbReference type="EMBL" id="GAO29571.1"/>
    </source>
</evidence>
<dbReference type="RefSeq" id="WP_227625567.1">
    <property type="nucleotide sequence ID" value="NZ_BAZW01000010.1"/>
</dbReference>
<protein>
    <submittedName>
        <fullName evidence="1">Alpha-galactosidase</fullName>
    </submittedName>
</protein>
<sequence length="398" mass="45845">MWKFSLVALVALVLGACNNPQQQFSVAITNEVINPNYIGNGVQWDAYPEAEIWGAAVSDKDWNTLYKRLDFMKPNYVRCLINSPFRYFDAETGAYDRTRNIEPLERLLQYCQDNNITVLFGEFNPPTWDMKDDPKWITMAADYLNYLVNDLGFSCIKYYNLFNEPDGNWASTNGDFYLWKKMIYAFHDEMQKYPGLAEQVKIAGPDIVKDYNNSASPYKSYEWVEQTAKQMDDVIGLYDIHAYPGQHQVRSGAFAEAIKIYKAQVPADKQIIFGEAGYKYWRAEDSLLMQEYERRAEANPNTKGSDSNMLVYDFFYGLDMPLLAMEVMNGGYSAVAAWMLDDAMHSQNDAGNTEDIKLWGMWNILGEEVLDARGRRDTSLVLQLVFNVPVFPWWNGHC</sequence>
<dbReference type="Proteomes" id="UP000032900">
    <property type="component" value="Unassembled WGS sequence"/>
</dbReference>
<keyword evidence="2" id="KW-1185">Reference proteome</keyword>
<organism evidence="1 2">
    <name type="scientific">Geofilum rubicundum JCM 15548</name>
    <dbReference type="NCBI Taxonomy" id="1236989"/>
    <lineage>
        <taxon>Bacteria</taxon>
        <taxon>Pseudomonadati</taxon>
        <taxon>Bacteroidota</taxon>
        <taxon>Bacteroidia</taxon>
        <taxon>Marinilabiliales</taxon>
        <taxon>Marinilabiliaceae</taxon>
        <taxon>Geofilum</taxon>
    </lineage>
</organism>
<dbReference type="SUPFAM" id="SSF51445">
    <property type="entry name" value="(Trans)glycosidases"/>
    <property type="match status" value="1"/>
</dbReference>
<dbReference type="Gene3D" id="3.20.20.80">
    <property type="entry name" value="Glycosidases"/>
    <property type="match status" value="1"/>
</dbReference>
<reference evidence="1 2" key="1">
    <citation type="journal article" date="2015" name="Microbes Environ.">
        <title>Distribution and evolution of nitrogen fixation genes in the phylum bacteroidetes.</title>
        <authorList>
            <person name="Inoue J."/>
            <person name="Oshima K."/>
            <person name="Suda W."/>
            <person name="Sakamoto M."/>
            <person name="Iino T."/>
            <person name="Noda S."/>
            <person name="Hongoh Y."/>
            <person name="Hattori M."/>
            <person name="Ohkuma M."/>
        </authorList>
    </citation>
    <scope>NUCLEOTIDE SEQUENCE [LARGE SCALE GENOMIC DNA]</scope>
    <source>
        <strain evidence="1">JCM 15548</strain>
    </source>
</reference>
<dbReference type="InterPro" id="IPR017853">
    <property type="entry name" value="GH"/>
</dbReference>